<sequence>MRKYTDYMLKFSQSDLRRYLGQDMIDLLIEWLPKGDTLLTKQRMVSMIDSLYGTSILKEKQFRKDLLQCMRTTEILGIRDECLSGFEKAETDPLRIIDIVANKPWNRNAVSAYLLKLWDVPDSVFDKEKDDTIIENVIASPEEQFYELLDYQYYIKQRVLNNLNSGHLLERMLVHMPTGTGKTKTSMHIITNYINFTLEKNGVVIWVAHTIELLQQAYDTFVSVWSHLGDGQINTYKLWGNKNISNTNTPLSGIVFCGLSKLMSIVSSYQDLYERLKKDCRLIVFDEAHKAAATQTQKVIEGLMRMPSGYENRALIGLTATPGRTTEDSYDNNLLTNMFGNKLIYIDSDILNQINYGKLKALNIVAETNIIKYFQDRHILAKMHPWRLSYHKDFSEQELKILGGALRDLGYDDKEYTADQLKVLARNKERNLEIMRQLRQLRLDKKPTIVFACSVDHAKMLSAMLMLEGIPNSLVLGEMAPMDRKRAIEAFKKKDSGVDIIINYEVLTTGFDSKNIKCVFITRPTHSIVLYSQMLGRGLRGPLMGGNEECTLIDIDDNLQMFDNETAFSHFNDYWRV</sequence>
<dbReference type="GO" id="GO:0016787">
    <property type="term" value="F:hydrolase activity"/>
    <property type="evidence" value="ECO:0007669"/>
    <property type="project" value="InterPro"/>
</dbReference>
<organism evidence="3 4">
    <name type="scientific">Schaedlerella arabinosiphila</name>
    <dbReference type="NCBI Taxonomy" id="2044587"/>
    <lineage>
        <taxon>Bacteria</taxon>
        <taxon>Bacillati</taxon>
        <taxon>Bacillota</taxon>
        <taxon>Clostridia</taxon>
        <taxon>Lachnospirales</taxon>
        <taxon>Lachnospiraceae</taxon>
        <taxon>Schaedlerella</taxon>
    </lineage>
</organism>
<feature type="domain" description="Helicase C-terminal" evidence="2">
    <location>
        <begin position="437"/>
        <end position="577"/>
    </location>
</feature>
<proteinExistence type="predicted"/>
<gene>
    <name evidence="3" type="ORF">EBB54_26140</name>
</gene>
<dbReference type="RefSeq" id="WP_125129555.1">
    <property type="nucleotide sequence ID" value="NZ_RHJS01000002.1"/>
</dbReference>
<dbReference type="InterPro" id="IPR050742">
    <property type="entry name" value="Helicase_Restrict-Modif_Enz"/>
</dbReference>
<name>A0A426DNS2_9FIRM</name>
<dbReference type="InterPro" id="IPR006935">
    <property type="entry name" value="Helicase/UvrB_N"/>
</dbReference>
<dbReference type="GO" id="GO:0003677">
    <property type="term" value="F:DNA binding"/>
    <property type="evidence" value="ECO:0007669"/>
    <property type="project" value="InterPro"/>
</dbReference>
<dbReference type="SMART" id="SM00487">
    <property type="entry name" value="DEXDc"/>
    <property type="match status" value="1"/>
</dbReference>
<evidence type="ECO:0000259" key="2">
    <source>
        <dbReference type="PROSITE" id="PS51194"/>
    </source>
</evidence>
<dbReference type="InterPro" id="IPR001650">
    <property type="entry name" value="Helicase_C-like"/>
</dbReference>
<dbReference type="GO" id="GO:0004386">
    <property type="term" value="F:helicase activity"/>
    <property type="evidence" value="ECO:0007669"/>
    <property type="project" value="UniProtKB-KW"/>
</dbReference>
<keyword evidence="4" id="KW-1185">Reference proteome</keyword>
<comment type="caution">
    <text evidence="3">The sequence shown here is derived from an EMBL/GenBank/DDBJ whole genome shotgun (WGS) entry which is preliminary data.</text>
</comment>
<evidence type="ECO:0000259" key="1">
    <source>
        <dbReference type="PROSITE" id="PS51192"/>
    </source>
</evidence>
<dbReference type="InterPro" id="IPR014001">
    <property type="entry name" value="Helicase_ATP-bd"/>
</dbReference>
<dbReference type="InterPro" id="IPR027417">
    <property type="entry name" value="P-loop_NTPase"/>
</dbReference>
<keyword evidence="3" id="KW-0547">Nucleotide-binding</keyword>
<dbReference type="SUPFAM" id="SSF52540">
    <property type="entry name" value="P-loop containing nucleoside triphosphate hydrolases"/>
    <property type="match status" value="1"/>
</dbReference>
<dbReference type="PROSITE" id="PS51194">
    <property type="entry name" value="HELICASE_CTER"/>
    <property type="match status" value="1"/>
</dbReference>
<evidence type="ECO:0000313" key="4">
    <source>
        <dbReference type="Proteomes" id="UP000274920"/>
    </source>
</evidence>
<dbReference type="PROSITE" id="PS51192">
    <property type="entry name" value="HELICASE_ATP_BIND_1"/>
    <property type="match status" value="1"/>
</dbReference>
<evidence type="ECO:0000313" key="3">
    <source>
        <dbReference type="EMBL" id="RRK34425.1"/>
    </source>
</evidence>
<protein>
    <submittedName>
        <fullName evidence="3">DEAD/DEAH box helicase</fullName>
    </submittedName>
</protein>
<dbReference type="Pfam" id="PF00271">
    <property type="entry name" value="Helicase_C"/>
    <property type="match status" value="1"/>
</dbReference>
<keyword evidence="3" id="KW-0347">Helicase</keyword>
<dbReference type="Pfam" id="PF04851">
    <property type="entry name" value="ResIII"/>
    <property type="match status" value="1"/>
</dbReference>
<dbReference type="Proteomes" id="UP000274920">
    <property type="component" value="Unassembled WGS sequence"/>
</dbReference>
<feature type="domain" description="Helicase ATP-binding" evidence="1">
    <location>
        <begin position="163"/>
        <end position="340"/>
    </location>
</feature>
<accession>A0A426DNS2</accession>
<keyword evidence="3" id="KW-0378">Hydrolase</keyword>
<keyword evidence="3" id="KW-0067">ATP-binding</keyword>
<reference evidence="3" key="1">
    <citation type="submission" date="2018-10" db="EMBL/GenBank/DDBJ databases">
        <title>Schaedlerella arabinophila gen. nov. sp. nov., isolated from the mouse intestinal tract and comparative analysis with the genome of the closely related altered Schaedler flora strain ASF502.</title>
        <authorList>
            <person name="Miyake S."/>
            <person name="Soh M."/>
            <person name="Seedorf H."/>
        </authorList>
    </citation>
    <scope>NUCLEOTIDE SEQUENCE [LARGE SCALE GENOMIC DNA]</scope>
    <source>
        <strain evidence="3">DSM 106076</strain>
    </source>
</reference>
<dbReference type="GO" id="GO:0005524">
    <property type="term" value="F:ATP binding"/>
    <property type="evidence" value="ECO:0007669"/>
    <property type="project" value="InterPro"/>
</dbReference>
<dbReference type="GO" id="GO:0005829">
    <property type="term" value="C:cytosol"/>
    <property type="evidence" value="ECO:0007669"/>
    <property type="project" value="TreeGrafter"/>
</dbReference>
<dbReference type="EMBL" id="RHJS01000002">
    <property type="protein sequence ID" value="RRK34425.1"/>
    <property type="molecule type" value="Genomic_DNA"/>
</dbReference>
<dbReference type="AlphaFoldDB" id="A0A426DNS2"/>
<dbReference type="PANTHER" id="PTHR47396:SF1">
    <property type="entry name" value="ATP-DEPENDENT HELICASE IRC3-RELATED"/>
    <property type="match status" value="1"/>
</dbReference>
<dbReference type="SMART" id="SM00490">
    <property type="entry name" value="HELICc"/>
    <property type="match status" value="1"/>
</dbReference>
<dbReference type="Gene3D" id="3.40.50.300">
    <property type="entry name" value="P-loop containing nucleotide triphosphate hydrolases"/>
    <property type="match status" value="2"/>
</dbReference>
<dbReference type="PANTHER" id="PTHR47396">
    <property type="entry name" value="TYPE I RESTRICTION ENZYME ECOKI R PROTEIN"/>
    <property type="match status" value="1"/>
</dbReference>